<proteinExistence type="predicted"/>
<sequence>MIDHHRRIRNGLTALMLAKLFLAGAACAEAPLSASEWLSGSVKGPARESSAWRPGDPPPPQVKGHGNPQPVAESGAVGRIEVTRLDSTNPDMAGTITARNAGLPKDLWQGSETGTIADLILQSPARLPAMNALLQRVLTAQLLPPADSEMKQGQLFLARTDRLLDMGALEQAQALLFASGHGNPEQFRRLFDIALLEGDESRACETMNTTPGIAPSFAARIFCLAHSGDWAAASIGLNGADDLGLIGEQQARLLTHFLHDSYVDSDEELIPSERVTPLEFRIHEAIGQPLPTQPLPLAFAQSDLRANSGWKARLEAAERLARAGAIPAARLREIYTEQKPAASGGVWERAGTMRMLEAAISAGNISTALPRAFDEFRAAGMTDVLAAMVAADLPADSKGKAGEIAGWLRQWQGLPSNNPVAISPELQVAKPLTPADRKGEALLAAMADIDAGMDGDLPRAAEGIAMLRALGLGGEADLAAAQLTLLPHMTGTPG</sequence>
<keyword evidence="2" id="KW-0732">Signal</keyword>
<protein>
    <submittedName>
        <fullName evidence="3">Uncharacterized protein</fullName>
    </submittedName>
</protein>
<dbReference type="EMBL" id="QOKZ01000002">
    <property type="protein sequence ID" value="RMC36082.1"/>
    <property type="molecule type" value="Genomic_DNA"/>
</dbReference>
<comment type="caution">
    <text evidence="3">The sequence shown here is derived from an EMBL/GenBank/DDBJ whole genome shotgun (WGS) entry which is preliminary data.</text>
</comment>
<feature type="chain" id="PRO_5017990400" evidence="2">
    <location>
        <begin position="29"/>
        <end position="494"/>
    </location>
</feature>
<dbReference type="Proteomes" id="UP000273516">
    <property type="component" value="Unassembled WGS sequence"/>
</dbReference>
<feature type="signal peptide" evidence="2">
    <location>
        <begin position="1"/>
        <end position="28"/>
    </location>
</feature>
<gene>
    <name evidence="3" type="ORF">C9E81_05080</name>
</gene>
<name>A0A3M0MEA5_9RHOB</name>
<keyword evidence="4" id="KW-1185">Reference proteome</keyword>
<evidence type="ECO:0000313" key="4">
    <source>
        <dbReference type="Proteomes" id="UP000273516"/>
    </source>
</evidence>
<evidence type="ECO:0000313" key="3">
    <source>
        <dbReference type="EMBL" id="RMC36082.1"/>
    </source>
</evidence>
<evidence type="ECO:0000256" key="2">
    <source>
        <dbReference type="SAM" id="SignalP"/>
    </source>
</evidence>
<dbReference type="OrthoDB" id="7929427at2"/>
<feature type="region of interest" description="Disordered" evidence="1">
    <location>
        <begin position="43"/>
        <end position="73"/>
    </location>
</feature>
<accession>A0A3M0MEA5</accession>
<evidence type="ECO:0000256" key="1">
    <source>
        <dbReference type="SAM" id="MobiDB-lite"/>
    </source>
</evidence>
<dbReference type="RefSeq" id="WP_122111246.1">
    <property type="nucleotide sequence ID" value="NZ_QOKZ01000002.1"/>
</dbReference>
<reference evidence="3 4" key="1">
    <citation type="submission" date="2018-07" db="EMBL/GenBank/DDBJ databases">
        <authorList>
            <person name="Zhang Y."/>
            <person name="Wang L."/>
            <person name="Ma S."/>
        </authorList>
    </citation>
    <scope>NUCLEOTIDE SEQUENCE [LARGE SCALE GENOMIC DNA]</scope>
    <source>
        <strain evidence="3 4">4-2</strain>
    </source>
</reference>
<dbReference type="AlphaFoldDB" id="A0A3M0MEA5"/>
<organism evidence="3 4">
    <name type="scientific">Paracoccus alkanivorans</name>
    <dbReference type="NCBI Taxonomy" id="2116655"/>
    <lineage>
        <taxon>Bacteria</taxon>
        <taxon>Pseudomonadati</taxon>
        <taxon>Pseudomonadota</taxon>
        <taxon>Alphaproteobacteria</taxon>
        <taxon>Rhodobacterales</taxon>
        <taxon>Paracoccaceae</taxon>
        <taxon>Paracoccus</taxon>
    </lineage>
</organism>